<feature type="domain" description="Zinc finger PHD-type" evidence="5">
    <location>
        <begin position="457"/>
        <end position="507"/>
    </location>
</feature>
<protein>
    <recommendedName>
        <fullName evidence="5">Zinc finger PHD-type domain-containing protein</fullName>
    </recommendedName>
</protein>
<dbReference type="InterPro" id="IPR013083">
    <property type="entry name" value="Znf_RING/FYVE/PHD"/>
</dbReference>
<evidence type="ECO:0000313" key="6">
    <source>
        <dbReference type="EMBL" id="KAJ2899720.1"/>
    </source>
</evidence>
<dbReference type="SMART" id="SM00249">
    <property type="entry name" value="PHD"/>
    <property type="match status" value="1"/>
</dbReference>
<sequence>MLSSRKRNLREANSSPETPSPRPATRNALSLSQHPPNDIPKGATLLHSIRNSWQFANLCQWIYIFGKAVKIDESVDVDELEVACLNPDSTVLLNLGLSLLKWVSSHRGLTPELFDEYTRRQYVAKAPHHNPFGTEDVPEKFVRFDVFTKLRVLQQLTRWVMFNPDRIRDKMGHPRDVDQAGWRIEPFGWDSRDRTYFVLDDNRLYRMTEALPAAPPKKNTLKARASRRASKRRRISAANDYSVDADQGGDASFHNDKEAQQGAEGEYDKLGGMKWECIAVTLDEVRQFISTLQKTRDENEKILRDRVDEFLVPILEKQEESRKRKAAQRERELLAMEKMAHAKRSSRIAGRMEQKKAEERAREEEEKRRAEAKVYANQEARRINIEKERDVRLMSREQRLKEREARRLQHQEELAQLSEDSRSQSGRLSDRQIERQIERRKKALEEIEDEEEDWIFDCICGVYGHVDDGTHSVACEQCNVWQHSKCLGISKNEAERDDFNFICRSCMGRRERDEAETEARAAVAKPRPVIKLKVSNPNSSSTGAPAPSEAGAADETSGKSARSTSFVVAIAPNPKLEAEAKPAASGVVAQTEPKPSPAPPASLGAMRQQEEHATTSAVNSFSSTFGSGPIKHAFSSPHPTLSPPQQSPVRSRVYSSIFEQSSPTSQEMCSRRDLTSPSRSLGAIGGGLQMKNGTGNNSRFNNDGNANGNSREVGPHNAQRTTQTPRNFGQDTSSFSASPTKLSPPPHSNTGGSRATGGTTLPSILPPIPALSPSMQQPILTPPVKQQADRLPR</sequence>
<keyword evidence="3" id="KW-0862">Zinc</keyword>
<feature type="region of interest" description="Disordered" evidence="4">
    <location>
        <begin position="530"/>
        <end position="561"/>
    </location>
</feature>
<dbReference type="Gene3D" id="3.30.40.10">
    <property type="entry name" value="Zinc/RING finger domain, C3HC4 (zinc finger)"/>
    <property type="match status" value="1"/>
</dbReference>
<feature type="compositionally biased region" description="Basic and acidic residues" evidence="4">
    <location>
        <begin position="350"/>
        <end position="364"/>
    </location>
</feature>
<proteinExistence type="predicted"/>
<evidence type="ECO:0000256" key="4">
    <source>
        <dbReference type="SAM" id="MobiDB-lite"/>
    </source>
</evidence>
<evidence type="ECO:0000256" key="3">
    <source>
        <dbReference type="ARBA" id="ARBA00022833"/>
    </source>
</evidence>
<dbReference type="InterPro" id="IPR019786">
    <property type="entry name" value="Zinc_finger_PHD-type_CS"/>
</dbReference>
<dbReference type="InterPro" id="IPR028938">
    <property type="entry name" value="Rsf1-like"/>
</dbReference>
<dbReference type="InterPro" id="IPR011011">
    <property type="entry name" value="Znf_FYVE_PHD"/>
</dbReference>
<dbReference type="Proteomes" id="UP001201980">
    <property type="component" value="Unassembled WGS sequence"/>
</dbReference>
<reference evidence="6" key="1">
    <citation type="submission" date="2022-07" db="EMBL/GenBank/DDBJ databases">
        <title>Draft genome sequence of Zalerion maritima ATCC 34329, a (micro)plastics degrading marine fungus.</title>
        <authorList>
            <person name="Paco A."/>
            <person name="Goncalves M.F.M."/>
            <person name="Rocha-Santos T.A.P."/>
            <person name="Alves A."/>
        </authorList>
    </citation>
    <scope>NUCLEOTIDE SEQUENCE</scope>
    <source>
        <strain evidence="6">ATCC 34329</strain>
    </source>
</reference>
<name>A0AAD5RNC1_9PEZI</name>
<keyword evidence="2" id="KW-0863">Zinc-finger</keyword>
<feature type="compositionally biased region" description="Polar residues" evidence="4">
    <location>
        <begin position="647"/>
        <end position="668"/>
    </location>
</feature>
<feature type="compositionally biased region" description="Polar residues" evidence="4">
    <location>
        <begin position="614"/>
        <end position="626"/>
    </location>
</feature>
<organism evidence="6 7">
    <name type="scientific">Zalerion maritima</name>
    <dbReference type="NCBI Taxonomy" id="339359"/>
    <lineage>
        <taxon>Eukaryota</taxon>
        <taxon>Fungi</taxon>
        <taxon>Dikarya</taxon>
        <taxon>Ascomycota</taxon>
        <taxon>Pezizomycotina</taxon>
        <taxon>Sordariomycetes</taxon>
        <taxon>Lulworthiomycetidae</taxon>
        <taxon>Lulworthiales</taxon>
        <taxon>Lulworthiaceae</taxon>
        <taxon>Zalerion</taxon>
    </lineage>
</organism>
<accession>A0AAD5RNC1</accession>
<evidence type="ECO:0000313" key="7">
    <source>
        <dbReference type="Proteomes" id="UP001201980"/>
    </source>
</evidence>
<keyword evidence="1" id="KW-0479">Metal-binding</keyword>
<dbReference type="GO" id="GO:0031213">
    <property type="term" value="C:RSF complex"/>
    <property type="evidence" value="ECO:0007669"/>
    <property type="project" value="InterPro"/>
</dbReference>
<feature type="region of interest" description="Disordered" evidence="4">
    <location>
        <begin position="412"/>
        <end position="431"/>
    </location>
</feature>
<feature type="compositionally biased region" description="Polar residues" evidence="4">
    <location>
        <begin position="748"/>
        <end position="760"/>
    </location>
</feature>
<evidence type="ECO:0000256" key="1">
    <source>
        <dbReference type="ARBA" id="ARBA00022723"/>
    </source>
</evidence>
<dbReference type="EMBL" id="JAKWBI020000190">
    <property type="protein sequence ID" value="KAJ2899720.1"/>
    <property type="molecule type" value="Genomic_DNA"/>
</dbReference>
<dbReference type="SUPFAM" id="SSF57903">
    <property type="entry name" value="FYVE/PHD zinc finger"/>
    <property type="match status" value="1"/>
</dbReference>
<dbReference type="PROSITE" id="PS01359">
    <property type="entry name" value="ZF_PHD_1"/>
    <property type="match status" value="1"/>
</dbReference>
<feature type="region of interest" description="Disordered" evidence="4">
    <location>
        <begin position="338"/>
        <end position="364"/>
    </location>
</feature>
<keyword evidence="7" id="KW-1185">Reference proteome</keyword>
<dbReference type="InterPro" id="IPR019787">
    <property type="entry name" value="Znf_PHD-finger"/>
</dbReference>
<dbReference type="PANTHER" id="PTHR14296">
    <property type="entry name" value="REMODELING AND SPACING FACTOR 1"/>
    <property type="match status" value="1"/>
</dbReference>
<dbReference type="PANTHER" id="PTHR14296:SF3">
    <property type="entry name" value="DIKAR, ISOFORM F"/>
    <property type="match status" value="1"/>
</dbReference>
<feature type="compositionally biased region" description="Polar residues" evidence="4">
    <location>
        <begin position="718"/>
        <end position="741"/>
    </location>
</feature>
<feature type="compositionally biased region" description="Basic residues" evidence="4">
    <location>
        <begin position="219"/>
        <end position="235"/>
    </location>
</feature>
<evidence type="ECO:0000256" key="2">
    <source>
        <dbReference type="ARBA" id="ARBA00022771"/>
    </source>
</evidence>
<dbReference type="AlphaFoldDB" id="A0AAD5RNC1"/>
<dbReference type="GO" id="GO:0006355">
    <property type="term" value="P:regulation of DNA-templated transcription"/>
    <property type="evidence" value="ECO:0007669"/>
    <property type="project" value="InterPro"/>
</dbReference>
<dbReference type="Pfam" id="PF00628">
    <property type="entry name" value="PHD"/>
    <property type="match status" value="1"/>
</dbReference>
<evidence type="ECO:0000259" key="5">
    <source>
        <dbReference type="SMART" id="SM00249"/>
    </source>
</evidence>
<feature type="region of interest" description="Disordered" evidence="4">
    <location>
        <begin position="215"/>
        <end position="264"/>
    </location>
</feature>
<comment type="caution">
    <text evidence="6">The sequence shown here is derived from an EMBL/GenBank/DDBJ whole genome shotgun (WGS) entry which is preliminary data.</text>
</comment>
<feature type="region of interest" description="Disordered" evidence="4">
    <location>
        <begin position="1"/>
        <end position="36"/>
    </location>
</feature>
<feature type="compositionally biased region" description="Polar residues" evidence="4">
    <location>
        <begin position="691"/>
        <end position="710"/>
    </location>
</feature>
<feature type="region of interest" description="Disordered" evidence="4">
    <location>
        <begin position="581"/>
        <end position="793"/>
    </location>
</feature>
<dbReference type="InterPro" id="IPR001965">
    <property type="entry name" value="Znf_PHD"/>
</dbReference>
<dbReference type="GO" id="GO:0008270">
    <property type="term" value="F:zinc ion binding"/>
    <property type="evidence" value="ECO:0007669"/>
    <property type="project" value="UniProtKB-KW"/>
</dbReference>
<gene>
    <name evidence="6" type="ORF">MKZ38_002913</name>
</gene>